<name>A0A3M7QRZ3_BRAPC</name>
<protein>
    <submittedName>
        <fullName evidence="1">Uncharacterized protein</fullName>
    </submittedName>
</protein>
<evidence type="ECO:0000313" key="2">
    <source>
        <dbReference type="Proteomes" id="UP000276133"/>
    </source>
</evidence>
<accession>A0A3M7QRZ3</accession>
<organism evidence="1 2">
    <name type="scientific">Brachionus plicatilis</name>
    <name type="common">Marine rotifer</name>
    <name type="synonym">Brachionus muelleri</name>
    <dbReference type="NCBI Taxonomy" id="10195"/>
    <lineage>
        <taxon>Eukaryota</taxon>
        <taxon>Metazoa</taxon>
        <taxon>Spiralia</taxon>
        <taxon>Gnathifera</taxon>
        <taxon>Rotifera</taxon>
        <taxon>Eurotatoria</taxon>
        <taxon>Monogononta</taxon>
        <taxon>Pseudotrocha</taxon>
        <taxon>Ploima</taxon>
        <taxon>Brachionidae</taxon>
        <taxon>Brachionus</taxon>
    </lineage>
</organism>
<dbReference type="EMBL" id="REGN01005248">
    <property type="protein sequence ID" value="RNA14166.1"/>
    <property type="molecule type" value="Genomic_DNA"/>
</dbReference>
<evidence type="ECO:0000313" key="1">
    <source>
        <dbReference type="EMBL" id="RNA14166.1"/>
    </source>
</evidence>
<keyword evidence="2" id="KW-1185">Reference proteome</keyword>
<proteinExistence type="predicted"/>
<sequence length="88" mass="10470">MVRLFVNKKISFCTFVALWIVNQAFQKKFPQIRNSNFVRHYNLILFRVLFRKLLYVPLKNIPDFGVFHGTRSALQVLIPFKNSVVRLN</sequence>
<reference evidence="1 2" key="1">
    <citation type="journal article" date="2018" name="Sci. Rep.">
        <title>Genomic signatures of local adaptation to the degree of environmental predictability in rotifers.</title>
        <authorList>
            <person name="Franch-Gras L."/>
            <person name="Hahn C."/>
            <person name="Garcia-Roger E.M."/>
            <person name="Carmona M.J."/>
            <person name="Serra M."/>
            <person name="Gomez A."/>
        </authorList>
    </citation>
    <scope>NUCLEOTIDE SEQUENCE [LARGE SCALE GENOMIC DNA]</scope>
    <source>
        <strain evidence="1">HYR1</strain>
    </source>
</reference>
<dbReference type="Proteomes" id="UP000276133">
    <property type="component" value="Unassembled WGS sequence"/>
</dbReference>
<comment type="caution">
    <text evidence="1">The sequence shown here is derived from an EMBL/GenBank/DDBJ whole genome shotgun (WGS) entry which is preliminary data.</text>
</comment>
<dbReference type="AlphaFoldDB" id="A0A3M7QRZ3"/>
<gene>
    <name evidence="1" type="ORF">BpHYR1_020413</name>
</gene>